<organism evidence="4 5">
    <name type="scientific">Ficus carica</name>
    <name type="common">Common fig</name>
    <dbReference type="NCBI Taxonomy" id="3494"/>
    <lineage>
        <taxon>Eukaryota</taxon>
        <taxon>Viridiplantae</taxon>
        <taxon>Streptophyta</taxon>
        <taxon>Embryophyta</taxon>
        <taxon>Tracheophyta</taxon>
        <taxon>Spermatophyta</taxon>
        <taxon>Magnoliopsida</taxon>
        <taxon>eudicotyledons</taxon>
        <taxon>Gunneridae</taxon>
        <taxon>Pentapetalae</taxon>
        <taxon>rosids</taxon>
        <taxon>fabids</taxon>
        <taxon>Rosales</taxon>
        <taxon>Moraceae</taxon>
        <taxon>Ficeae</taxon>
        <taxon>Ficus</taxon>
    </lineage>
</organism>
<feature type="compositionally biased region" description="Polar residues" evidence="2">
    <location>
        <begin position="293"/>
        <end position="316"/>
    </location>
</feature>
<evidence type="ECO:0000313" key="4">
    <source>
        <dbReference type="EMBL" id="GMN69674.1"/>
    </source>
</evidence>
<dbReference type="EMBL" id="BTGU01000905">
    <property type="protein sequence ID" value="GMN69674.1"/>
    <property type="molecule type" value="Genomic_DNA"/>
</dbReference>
<dbReference type="Proteomes" id="UP001187192">
    <property type="component" value="Unassembled WGS sequence"/>
</dbReference>
<evidence type="ECO:0000259" key="3">
    <source>
        <dbReference type="Pfam" id="PF03732"/>
    </source>
</evidence>
<sequence>MVRPRKQVNLNPQEPDLANVVATLQRQLLEQQQETNRLREQMARLNQVPQANEVPLQDNPVPPTAPPAPGVRQGVPRNLEVPLVPDGIQVNPPLVQEDLLRFRRMKAPEFEGTTDPIETDNWLIDIQVILDFMGITEREKVLCASFALKNDARHWWMTVQMRRDVAAMSWQDFVTEFKMMYYNSEILAAQQDEFTSMKQGSMTVLEAVKKFEQLARLCPELIPNETTQVRRMMKMFRTDIAKQVSAGSSPPTLVSDCISRAIRAEYWINQDKEARAQIFKAKKEEKAVVKQLQPRQNQEMYPKGQTNNSGQNSKQFGKNKIKGNATGQSQQRNYPQKKNNRGNEGYSNDYPMSLREKLHHEQSELEPSSRNANSRLHAVQAKIEGPSIAQGKLEAPKPQARIYAYTRGDAEARTSHVVTGQIFIATYDAIALFDYGATHSFVSMEFARKLVIVCGRELYVDLIAIKLQDYDVILEMDFLSKYNAKIDCRKRCVMFSLHGEEEFNFYGQSRNSSTKLVSAMKACKMLAGGCQ</sequence>
<keyword evidence="5" id="KW-1185">Reference proteome</keyword>
<evidence type="ECO:0000256" key="2">
    <source>
        <dbReference type="SAM" id="MobiDB-lite"/>
    </source>
</evidence>
<feature type="region of interest" description="Disordered" evidence="2">
    <location>
        <begin position="52"/>
        <end position="72"/>
    </location>
</feature>
<feature type="compositionally biased region" description="Pro residues" evidence="2">
    <location>
        <begin position="60"/>
        <end position="69"/>
    </location>
</feature>
<dbReference type="InterPro" id="IPR005162">
    <property type="entry name" value="Retrotrans_gag_dom"/>
</dbReference>
<feature type="region of interest" description="Disordered" evidence="2">
    <location>
        <begin position="289"/>
        <end position="351"/>
    </location>
</feature>
<dbReference type="InterPro" id="IPR021109">
    <property type="entry name" value="Peptidase_aspartic_dom_sf"/>
</dbReference>
<dbReference type="InterPro" id="IPR032567">
    <property type="entry name" value="RTL1-rel"/>
</dbReference>
<proteinExistence type="predicted"/>
<protein>
    <recommendedName>
        <fullName evidence="3">Retrotransposon gag domain-containing protein</fullName>
    </recommendedName>
</protein>
<feature type="domain" description="Retrotransposon gag" evidence="3">
    <location>
        <begin position="144"/>
        <end position="234"/>
    </location>
</feature>
<reference evidence="4" key="1">
    <citation type="submission" date="2023-07" db="EMBL/GenBank/DDBJ databases">
        <title>draft genome sequence of fig (Ficus carica).</title>
        <authorList>
            <person name="Takahashi T."/>
            <person name="Nishimura K."/>
        </authorList>
    </citation>
    <scope>NUCLEOTIDE SEQUENCE</scope>
</reference>
<accession>A0AA88EIZ7</accession>
<evidence type="ECO:0000313" key="5">
    <source>
        <dbReference type="Proteomes" id="UP001187192"/>
    </source>
</evidence>
<dbReference type="Pfam" id="PF03732">
    <property type="entry name" value="Retrotrans_gag"/>
    <property type="match status" value="1"/>
</dbReference>
<dbReference type="AlphaFoldDB" id="A0AA88EIZ7"/>
<dbReference type="Pfam" id="PF08284">
    <property type="entry name" value="RVP_2"/>
    <property type="match status" value="2"/>
</dbReference>
<gene>
    <name evidence="4" type="ORF">TIFTF001_038717</name>
</gene>
<name>A0AA88EIZ7_FICCA</name>
<dbReference type="PANTHER" id="PTHR15503">
    <property type="entry name" value="LDOC1 RELATED"/>
    <property type="match status" value="1"/>
</dbReference>
<evidence type="ECO:0000256" key="1">
    <source>
        <dbReference type="SAM" id="Coils"/>
    </source>
</evidence>
<dbReference type="PANTHER" id="PTHR15503:SF45">
    <property type="entry name" value="RNA-DIRECTED DNA POLYMERASE HOMOLOG"/>
    <property type="match status" value="1"/>
</dbReference>
<dbReference type="Gene3D" id="2.40.70.10">
    <property type="entry name" value="Acid Proteases"/>
    <property type="match status" value="1"/>
</dbReference>
<keyword evidence="1" id="KW-0175">Coiled coil</keyword>
<feature type="compositionally biased region" description="Polar residues" evidence="2">
    <location>
        <begin position="325"/>
        <end position="337"/>
    </location>
</feature>
<feature type="coiled-coil region" evidence="1">
    <location>
        <begin position="21"/>
        <end position="48"/>
    </location>
</feature>
<comment type="caution">
    <text evidence="4">The sequence shown here is derived from an EMBL/GenBank/DDBJ whole genome shotgun (WGS) entry which is preliminary data.</text>
</comment>